<dbReference type="InParanoid" id="A0A0C2X117"/>
<dbReference type="AlphaFoldDB" id="A0A0C2X117"/>
<dbReference type="GO" id="GO:0005886">
    <property type="term" value="C:plasma membrane"/>
    <property type="evidence" value="ECO:0007669"/>
    <property type="project" value="UniProtKB-SubCell"/>
</dbReference>
<evidence type="ECO:0000256" key="11">
    <source>
        <dbReference type="ARBA" id="ARBA00023136"/>
    </source>
</evidence>
<gene>
    <name evidence="17" type="ORF">M378DRAFT_80578</name>
</gene>
<dbReference type="STRING" id="946122.A0A0C2X117"/>
<feature type="transmembrane region" description="Helical" evidence="15">
    <location>
        <begin position="251"/>
        <end position="270"/>
    </location>
</feature>
<evidence type="ECO:0000256" key="5">
    <source>
        <dbReference type="ARBA" id="ARBA00022475"/>
    </source>
</evidence>
<dbReference type="PANTHER" id="PTHR32361:SF9">
    <property type="entry name" value="FERRIC REDUCTASE TRANSMEMBRANE COMPONENT 3-RELATED"/>
    <property type="match status" value="1"/>
</dbReference>
<evidence type="ECO:0000256" key="3">
    <source>
        <dbReference type="ARBA" id="ARBA00012668"/>
    </source>
</evidence>
<dbReference type="Pfam" id="PF08030">
    <property type="entry name" value="NAD_binding_6"/>
    <property type="match status" value="1"/>
</dbReference>
<feature type="domain" description="FAD-binding FR-type" evidence="16">
    <location>
        <begin position="313"/>
        <end position="436"/>
    </location>
</feature>
<feature type="transmembrane region" description="Helical" evidence="15">
    <location>
        <begin position="210"/>
        <end position="231"/>
    </location>
</feature>
<proteinExistence type="inferred from homology"/>
<evidence type="ECO:0000256" key="4">
    <source>
        <dbReference type="ARBA" id="ARBA00022448"/>
    </source>
</evidence>
<dbReference type="SUPFAM" id="SSF52343">
    <property type="entry name" value="Ferredoxin reductase-like, C-terminal NADP-linked domain"/>
    <property type="match status" value="1"/>
</dbReference>
<evidence type="ECO:0000313" key="18">
    <source>
        <dbReference type="Proteomes" id="UP000054549"/>
    </source>
</evidence>
<feature type="compositionally biased region" description="Basic and acidic residues" evidence="14">
    <location>
        <begin position="520"/>
        <end position="537"/>
    </location>
</feature>
<dbReference type="FunCoup" id="A0A0C2X117">
    <property type="interactions" value="196"/>
</dbReference>
<dbReference type="GO" id="GO:0006826">
    <property type="term" value="P:iron ion transport"/>
    <property type="evidence" value="ECO:0007669"/>
    <property type="project" value="TreeGrafter"/>
</dbReference>
<protein>
    <recommendedName>
        <fullName evidence="3">ferric-chelate reductase (NADPH)</fullName>
        <ecNumber evidence="3">1.16.1.9</ecNumber>
    </recommendedName>
</protein>
<dbReference type="EMBL" id="KN818266">
    <property type="protein sequence ID" value="KIL62831.1"/>
    <property type="molecule type" value="Genomic_DNA"/>
</dbReference>
<dbReference type="OrthoDB" id="17725at2759"/>
<keyword evidence="4" id="KW-0813">Transport</keyword>
<keyword evidence="10" id="KW-0406">Ion transport</keyword>
<dbReference type="InterPro" id="IPR013130">
    <property type="entry name" value="Fe3_Rdtase_TM_dom"/>
</dbReference>
<dbReference type="InterPro" id="IPR017927">
    <property type="entry name" value="FAD-bd_FR_type"/>
</dbReference>
<evidence type="ECO:0000256" key="13">
    <source>
        <dbReference type="ARBA" id="ARBA00048483"/>
    </source>
</evidence>
<dbReference type="SFLD" id="SFLDG01168">
    <property type="entry name" value="Ferric_reductase_subgroup_(FRE"/>
    <property type="match status" value="1"/>
</dbReference>
<dbReference type="GO" id="GO:0052851">
    <property type="term" value="F:ferric-chelate reductase (NADPH) activity"/>
    <property type="evidence" value="ECO:0007669"/>
    <property type="project" value="UniProtKB-EC"/>
</dbReference>
<evidence type="ECO:0000256" key="9">
    <source>
        <dbReference type="ARBA" id="ARBA00023002"/>
    </source>
</evidence>
<evidence type="ECO:0000256" key="1">
    <source>
        <dbReference type="ARBA" id="ARBA00004651"/>
    </source>
</evidence>
<feature type="transmembrane region" description="Helical" evidence="15">
    <location>
        <begin position="277"/>
        <end position="295"/>
    </location>
</feature>
<organism evidence="17 18">
    <name type="scientific">Amanita muscaria (strain Koide BX008)</name>
    <dbReference type="NCBI Taxonomy" id="946122"/>
    <lineage>
        <taxon>Eukaryota</taxon>
        <taxon>Fungi</taxon>
        <taxon>Dikarya</taxon>
        <taxon>Basidiomycota</taxon>
        <taxon>Agaricomycotina</taxon>
        <taxon>Agaricomycetes</taxon>
        <taxon>Agaricomycetidae</taxon>
        <taxon>Agaricales</taxon>
        <taxon>Pluteineae</taxon>
        <taxon>Amanitaceae</taxon>
        <taxon>Amanita</taxon>
    </lineage>
</organism>
<dbReference type="SUPFAM" id="SSF63380">
    <property type="entry name" value="Riboflavin synthase domain-like"/>
    <property type="match status" value="1"/>
</dbReference>
<evidence type="ECO:0000256" key="12">
    <source>
        <dbReference type="ARBA" id="ARBA00023180"/>
    </source>
</evidence>
<keyword evidence="5" id="KW-1003">Cell membrane</keyword>
<evidence type="ECO:0000256" key="8">
    <source>
        <dbReference type="ARBA" id="ARBA00022989"/>
    </source>
</evidence>
<evidence type="ECO:0000256" key="10">
    <source>
        <dbReference type="ARBA" id="ARBA00023065"/>
    </source>
</evidence>
<name>A0A0C2X117_AMAMK</name>
<dbReference type="HOGENOM" id="CLU_017408_1_0_1"/>
<accession>A0A0C2X117</accession>
<comment type="subcellular location">
    <subcellularLocation>
        <location evidence="1">Cell membrane</location>
        <topology evidence="1">Multi-pass membrane protein</topology>
    </subcellularLocation>
</comment>
<evidence type="ECO:0000259" key="16">
    <source>
        <dbReference type="PROSITE" id="PS51384"/>
    </source>
</evidence>
<dbReference type="Gene3D" id="3.40.50.80">
    <property type="entry name" value="Nucleotide-binding domain of ferredoxin-NADP reductase (FNR) module"/>
    <property type="match status" value="1"/>
</dbReference>
<feature type="region of interest" description="Disordered" evidence="14">
    <location>
        <begin position="517"/>
        <end position="537"/>
    </location>
</feature>
<reference evidence="17 18" key="1">
    <citation type="submission" date="2014-04" db="EMBL/GenBank/DDBJ databases">
        <title>Evolutionary Origins and Diversification of the Mycorrhizal Mutualists.</title>
        <authorList>
            <consortium name="DOE Joint Genome Institute"/>
            <consortium name="Mycorrhizal Genomics Consortium"/>
            <person name="Kohler A."/>
            <person name="Kuo A."/>
            <person name="Nagy L.G."/>
            <person name="Floudas D."/>
            <person name="Copeland A."/>
            <person name="Barry K.W."/>
            <person name="Cichocki N."/>
            <person name="Veneault-Fourrey C."/>
            <person name="LaButti K."/>
            <person name="Lindquist E.A."/>
            <person name="Lipzen A."/>
            <person name="Lundell T."/>
            <person name="Morin E."/>
            <person name="Murat C."/>
            <person name="Riley R."/>
            <person name="Ohm R."/>
            <person name="Sun H."/>
            <person name="Tunlid A."/>
            <person name="Henrissat B."/>
            <person name="Grigoriev I.V."/>
            <person name="Hibbett D.S."/>
            <person name="Martin F."/>
        </authorList>
    </citation>
    <scope>NUCLEOTIDE SEQUENCE [LARGE SCALE GENOMIC DNA]</scope>
    <source>
        <strain evidence="17 18">Koide BX008</strain>
    </source>
</reference>
<dbReference type="CDD" id="cd06186">
    <property type="entry name" value="NOX_Duox_like_FAD_NADP"/>
    <property type="match status" value="1"/>
</dbReference>
<keyword evidence="18" id="KW-1185">Reference proteome</keyword>
<comment type="similarity">
    <text evidence="2">Belongs to the ferric reductase (FRE) family.</text>
</comment>
<dbReference type="PROSITE" id="PS51384">
    <property type="entry name" value="FAD_FR"/>
    <property type="match status" value="1"/>
</dbReference>
<keyword evidence="6 15" id="KW-0812">Transmembrane</keyword>
<dbReference type="InterPro" id="IPR013121">
    <property type="entry name" value="Fe_red_NAD-bd_6"/>
</dbReference>
<dbReference type="EC" id="1.16.1.9" evidence="3"/>
<dbReference type="GO" id="GO:0006879">
    <property type="term" value="P:intracellular iron ion homeostasis"/>
    <property type="evidence" value="ECO:0007669"/>
    <property type="project" value="TreeGrafter"/>
</dbReference>
<evidence type="ECO:0000256" key="15">
    <source>
        <dbReference type="SAM" id="Phobius"/>
    </source>
</evidence>
<dbReference type="Pfam" id="PF08022">
    <property type="entry name" value="FAD_binding_8"/>
    <property type="match status" value="1"/>
</dbReference>
<dbReference type="InterPro" id="IPR017938">
    <property type="entry name" value="Riboflavin_synthase-like_b-brl"/>
</dbReference>
<dbReference type="InterPro" id="IPR039261">
    <property type="entry name" value="FNR_nucleotide-bd"/>
</dbReference>
<evidence type="ECO:0000256" key="6">
    <source>
        <dbReference type="ARBA" id="ARBA00022692"/>
    </source>
</evidence>
<dbReference type="InterPro" id="IPR051410">
    <property type="entry name" value="Ferric/Cupric_Reductase"/>
</dbReference>
<comment type="catalytic activity">
    <reaction evidence="13">
        <text>2 a Fe(II)-siderophore + NADP(+) + H(+) = 2 a Fe(III)-siderophore + NADPH</text>
        <dbReference type="Rhea" id="RHEA:28795"/>
        <dbReference type="Rhea" id="RHEA-COMP:11342"/>
        <dbReference type="Rhea" id="RHEA-COMP:11344"/>
        <dbReference type="ChEBI" id="CHEBI:15378"/>
        <dbReference type="ChEBI" id="CHEBI:29033"/>
        <dbReference type="ChEBI" id="CHEBI:29034"/>
        <dbReference type="ChEBI" id="CHEBI:57783"/>
        <dbReference type="ChEBI" id="CHEBI:58349"/>
        <dbReference type="EC" id="1.16.1.9"/>
    </reaction>
</comment>
<keyword evidence="11 15" id="KW-0472">Membrane</keyword>
<dbReference type="Proteomes" id="UP000054549">
    <property type="component" value="Unassembled WGS sequence"/>
</dbReference>
<keyword evidence="7" id="KW-0249">Electron transport</keyword>
<sequence>MNASLSRVFVGTNGTSTPPPPPSQGPRINSKLLVGYINISITALIGLFVLLRLPRGFARLWNASDWRSGHLLGFRSGISQASARSSSQTTSKVDESVSVPASDLIERGELQRDSNKRPPPHIPAYPAPLRRAVALLRRSTLPGYSNFQIVLMGGYFGILFFALAYLNKYLLSGTRPAWIAVAQLPFLYAFATKANVLGALLGISYPSLNFFHRFMGTLIVLASNVHGIGQLYPWAKNGKLDVMLQDPSNQWGLVAMFCMDILFLFSISFFRKRAYEIFRATHLMGYLLVVPAIYLHMPDSTTPYIIAVSVIYLVDRVIRVLKTRLVTATIAPLSSLASTRVEIKGLNHGWRAGQHVRVRVLSISLGWFNWLEAHPFTIASAPETSDGLVLICKKTGDWTNRLFDMANDPRDAVEAGLTGRKVRLLIEGPYGGSGHAIFASYSSVVMITGGSGIAFALSTIQDLIQKELRGESRVQAIELVWIVKDQDTVVDLLPSLRLLLRSFPCVSISIYYTRPQRSRPAKDSEKKDKADSETIDDHSVHDLDRLDGLPISFQAGRPGKADLVDVFERTIARVNGRVSQGAAKGLLVGVCGPHGLDVDVIAAIESVDVNKENNVSGVGLHIE</sequence>
<evidence type="ECO:0000256" key="2">
    <source>
        <dbReference type="ARBA" id="ARBA00006278"/>
    </source>
</evidence>
<evidence type="ECO:0000313" key="17">
    <source>
        <dbReference type="EMBL" id="KIL62831.1"/>
    </source>
</evidence>
<feature type="transmembrane region" description="Helical" evidence="15">
    <location>
        <begin position="33"/>
        <end position="51"/>
    </location>
</feature>
<evidence type="ECO:0000256" key="14">
    <source>
        <dbReference type="SAM" id="MobiDB-lite"/>
    </source>
</evidence>
<keyword evidence="8 15" id="KW-1133">Transmembrane helix</keyword>
<keyword evidence="12" id="KW-0325">Glycoprotein</keyword>
<feature type="transmembrane region" description="Helical" evidence="15">
    <location>
        <begin position="178"/>
        <end position="203"/>
    </location>
</feature>
<feature type="transmembrane region" description="Helical" evidence="15">
    <location>
        <begin position="147"/>
        <end position="166"/>
    </location>
</feature>
<dbReference type="InterPro" id="IPR013112">
    <property type="entry name" value="FAD-bd_8"/>
</dbReference>
<feature type="region of interest" description="Disordered" evidence="14">
    <location>
        <begin position="1"/>
        <end position="26"/>
    </location>
</feature>
<evidence type="ECO:0000256" key="7">
    <source>
        <dbReference type="ARBA" id="ARBA00022982"/>
    </source>
</evidence>
<dbReference type="SFLD" id="SFLDS00052">
    <property type="entry name" value="Ferric_Reductase_Domain"/>
    <property type="match status" value="1"/>
</dbReference>
<dbReference type="Pfam" id="PF01794">
    <property type="entry name" value="Ferric_reduct"/>
    <property type="match status" value="1"/>
</dbReference>
<dbReference type="GO" id="GO:0015677">
    <property type="term" value="P:copper ion import"/>
    <property type="evidence" value="ECO:0007669"/>
    <property type="project" value="TreeGrafter"/>
</dbReference>
<keyword evidence="9" id="KW-0560">Oxidoreductase</keyword>
<dbReference type="PANTHER" id="PTHR32361">
    <property type="entry name" value="FERRIC/CUPRIC REDUCTASE TRANSMEMBRANE COMPONENT"/>
    <property type="match status" value="1"/>
</dbReference>